<reference evidence="2 12" key="5">
    <citation type="submission" date="2017-11" db="EMBL/GenBank/DDBJ databases">
        <title>Genome sequencing of Prevotella intermedia KCOM 2033.</title>
        <authorList>
            <person name="Kook J.-K."/>
            <person name="Park S.-N."/>
            <person name="Lim Y.K."/>
        </authorList>
    </citation>
    <scope>NUCLEOTIDE SEQUENCE [LARGE SCALE GENOMIC DNA]</scope>
    <source>
        <strain evidence="2 12">KCOM 2033</strain>
    </source>
</reference>
<dbReference type="Proteomes" id="UP000217431">
    <property type="component" value="Chromosome II"/>
</dbReference>
<evidence type="ECO:0000313" key="12">
    <source>
        <dbReference type="Proteomes" id="UP000229323"/>
    </source>
</evidence>
<dbReference type="Proteomes" id="UP000230742">
    <property type="component" value="Chromosome 2"/>
</dbReference>
<dbReference type="Proteomes" id="UP000228641">
    <property type="component" value="Unassembled WGS sequence"/>
</dbReference>
<dbReference type="EMBL" id="PESN01000002">
    <property type="protein sequence ID" value="PIN27843.1"/>
    <property type="molecule type" value="Genomic_DNA"/>
</dbReference>
<dbReference type="RefSeq" id="WP_028905859.1">
    <property type="nucleotide sequence ID" value="NZ_AP014598.1"/>
</dbReference>
<evidence type="ECO:0000313" key="16">
    <source>
        <dbReference type="Proteomes" id="UP000283868"/>
    </source>
</evidence>
<proteinExistence type="predicted"/>
<evidence type="ECO:0000313" key="13">
    <source>
        <dbReference type="Proteomes" id="UP000230500"/>
    </source>
</evidence>
<evidence type="ECO:0000313" key="7">
    <source>
        <dbReference type="EMBL" id="PJI24217.1"/>
    </source>
</evidence>
<name>A0A0T7APC6_PREIN</name>
<dbReference type="GeneID" id="34517291"/>
<reference evidence="1 14" key="4">
    <citation type="submission" date="2017-11" db="EMBL/GenBank/DDBJ databases">
        <title>Genome sequencing of Prevotella intermedia KCOM 1949.</title>
        <authorList>
            <person name="Kook J.-K."/>
            <person name="Park S.-N."/>
            <person name="Lim Y.K."/>
        </authorList>
    </citation>
    <scope>NUCLEOTIDE SEQUENCE [LARGE SCALE GENOMIC DNA]</scope>
    <source>
        <strain evidence="1 14">KCOM 1949</strain>
    </source>
</reference>
<reference evidence="8 16" key="8">
    <citation type="submission" date="2018-08" db="EMBL/GenBank/DDBJ databases">
        <title>Comparative analysis of Prevotella intermedia strains.</title>
        <authorList>
            <person name="Moon J.-H."/>
            <person name="Lee J.-H."/>
        </authorList>
    </citation>
    <scope>NUCLEOTIDE SEQUENCE [LARGE SCALE GENOMIC DNA]</scope>
    <source>
        <strain evidence="8 16">ATCC 15033</strain>
    </source>
</reference>
<dbReference type="EMBL" id="CP024728">
    <property type="protein sequence ID" value="ATV31715.1"/>
    <property type="molecule type" value="Genomic_DNA"/>
</dbReference>
<keyword evidence="16" id="KW-1185">Reference proteome</keyword>
<protein>
    <submittedName>
        <fullName evidence="3">Uncharacterized protein</fullName>
    </submittedName>
</protein>
<sequence length="148" mass="17126">MTLFKKTQVGDRRWSREDVDRIKAMIVADFSELLNRQPAEGLQWASTKTDLVELSHLVWESGLLLDERGMPLSFRSIVNRVCAVLNVVPPHNPSGTLEKIRARKNIRVRPVAERYLLLHHQQHILHPMRLDIKRARVRRNPLSENVGA</sequence>
<evidence type="ECO:0000313" key="2">
    <source>
        <dbReference type="EMBL" id="ATV51989.1"/>
    </source>
</evidence>
<evidence type="ECO:0000313" key="8">
    <source>
        <dbReference type="EMBL" id="RRF87974.1"/>
    </source>
</evidence>
<reference evidence="7 15" key="7">
    <citation type="submission" date="2017-11" db="EMBL/GenBank/DDBJ databases">
        <title>Genome sequencing of Prevotella intermedia KCOM 2833.</title>
        <authorList>
            <person name="Kook J.-K."/>
            <person name="Park S.-N."/>
            <person name="Lim Y.K."/>
        </authorList>
    </citation>
    <scope>NUCLEOTIDE SEQUENCE [LARGE SCALE GENOMIC DNA]</scope>
    <source>
        <strain evidence="7 15">KCOM 2833</strain>
    </source>
</reference>
<evidence type="ECO:0000313" key="4">
    <source>
        <dbReference type="EMBL" id="PIK17233.1"/>
    </source>
</evidence>
<dbReference type="Proteomes" id="UP000230500">
    <property type="component" value="Unassembled WGS sequence"/>
</dbReference>
<evidence type="ECO:0000313" key="11">
    <source>
        <dbReference type="Proteomes" id="UP000229111"/>
    </source>
</evidence>
<evidence type="ECO:0000313" key="14">
    <source>
        <dbReference type="Proteomes" id="UP000230742"/>
    </source>
</evidence>
<dbReference type="EMBL" id="PGGD01000002">
    <property type="protein sequence ID" value="PJE98960.1"/>
    <property type="molecule type" value="Genomic_DNA"/>
</dbReference>
<reference evidence="5 13" key="6">
    <citation type="submission" date="2017-11" db="EMBL/GenBank/DDBJ databases">
        <title>Genome sequencing of Prevotella intermedia KCOM 2069.</title>
        <authorList>
            <person name="Kook J.-K."/>
            <person name="Park S.-N."/>
            <person name="Lim Y.K."/>
        </authorList>
    </citation>
    <scope>NUCLEOTIDE SEQUENCE [LARGE SCALE GENOMIC DNA]</scope>
    <source>
        <strain evidence="5 13">KCOM 2069</strain>
    </source>
</reference>
<dbReference type="EMBL" id="PEKM01000002">
    <property type="protein sequence ID" value="PIK17233.1"/>
    <property type="molecule type" value="Genomic_DNA"/>
</dbReference>
<dbReference type="EMBL" id="QXEN01000003">
    <property type="protein sequence ID" value="RRF87974.1"/>
    <property type="molecule type" value="Genomic_DNA"/>
</dbReference>
<evidence type="ECO:0000313" key="6">
    <source>
        <dbReference type="EMBL" id="PJE98960.1"/>
    </source>
</evidence>
<dbReference type="Proteomes" id="UP000229323">
    <property type="component" value="Chromosome"/>
</dbReference>
<dbReference type="EMBL" id="CP024696">
    <property type="protein sequence ID" value="ATV51989.1"/>
    <property type="molecule type" value="Genomic_DNA"/>
</dbReference>
<dbReference type="Proteomes" id="UP000229111">
    <property type="component" value="Unassembled WGS sequence"/>
</dbReference>
<organism evidence="3 9">
    <name type="scientific">Prevotella intermedia</name>
    <dbReference type="NCBI Taxonomy" id="28131"/>
    <lineage>
        <taxon>Bacteria</taxon>
        <taxon>Pseudomonadati</taxon>
        <taxon>Bacteroidota</taxon>
        <taxon>Bacteroidia</taxon>
        <taxon>Bacteroidales</taxon>
        <taxon>Prevotellaceae</taxon>
        <taxon>Prevotella</taxon>
    </lineage>
</organism>
<dbReference type="Proteomes" id="UP000283868">
    <property type="component" value="Unassembled WGS sequence"/>
</dbReference>
<dbReference type="STRING" id="28131.BWX40_10100"/>
<evidence type="ECO:0000313" key="1">
    <source>
        <dbReference type="EMBL" id="ATV31715.1"/>
    </source>
</evidence>
<evidence type="ECO:0000313" key="3">
    <source>
        <dbReference type="EMBL" id="BAU18929.1"/>
    </source>
</evidence>
<reference evidence="6 10" key="3">
    <citation type="submission" date="2017-11" db="EMBL/GenBank/DDBJ databases">
        <title>Genome sequencing of Prevotella intermedia KCOM 1779.</title>
        <authorList>
            <person name="Kook J.-K."/>
            <person name="Park S.-N."/>
            <person name="Lim Y.K."/>
        </authorList>
    </citation>
    <scope>NUCLEOTIDE SEQUENCE [LARGE SCALE GENOMIC DNA]</scope>
    <source>
        <strain evidence="6 10">KCOM 1779</strain>
    </source>
</reference>
<accession>A0A0T7APC6</accession>
<dbReference type="Proteomes" id="UP000231201">
    <property type="component" value="Unassembled WGS sequence"/>
</dbReference>
<reference evidence="4 11" key="2">
    <citation type="submission" date="2017-11" db="EMBL/GenBank/DDBJ databases">
        <title>Genome sequencing of Prevotella intermedia KCOM 1101.</title>
        <authorList>
            <person name="Kook J.-K."/>
            <person name="Park S.-N."/>
            <person name="Lim Y.K."/>
        </authorList>
    </citation>
    <scope>NUCLEOTIDE SEQUENCE [LARGE SCALE GENOMIC DNA]</scope>
    <source>
        <strain evidence="4 11">KCOM 1101</strain>
    </source>
</reference>
<gene>
    <name evidence="4" type="ORF">CTI16_09440</name>
    <name evidence="1" type="ORF">CTM46_09235</name>
    <name evidence="2" type="ORF">CTM50_02265</name>
    <name evidence="7" type="ORF">CTM59_08755</name>
    <name evidence="6" type="ORF">CUB97_11480</name>
    <name evidence="5" type="ORF">CUC04_11075</name>
    <name evidence="8" type="ORF">D2S45_03530</name>
    <name evidence="3" type="ORF">PIOMA14_II_0424</name>
</gene>
<evidence type="ECO:0000313" key="9">
    <source>
        <dbReference type="Proteomes" id="UP000217431"/>
    </source>
</evidence>
<reference evidence="3 9" key="1">
    <citation type="journal article" date="2016" name="DNA Res.">
        <title>The complete genome sequencing of Prevotella intermedia strain OMA14 and a subsequent fine-scale, intra-species genomic comparison reveal an unusual amplification of conjugative and mobile transposons and identify a novel Prevotella-lineage-specific repeat.</title>
        <authorList>
            <person name="Naito M."/>
            <person name="Ogura Y."/>
            <person name="Itoh T."/>
            <person name="Shoji M."/>
            <person name="Okamoto M."/>
            <person name="Hayashi T."/>
            <person name="Nakayama K."/>
        </authorList>
    </citation>
    <scope>NUCLEOTIDE SEQUENCE [LARGE SCALE GENOMIC DNA]</scope>
    <source>
        <strain evidence="3 9">OMA14</strain>
    </source>
</reference>
<dbReference type="EMBL" id="AP014598">
    <property type="protein sequence ID" value="BAU18929.1"/>
    <property type="molecule type" value="Genomic_DNA"/>
</dbReference>
<dbReference type="AlphaFoldDB" id="A0A0T7APC6"/>
<evidence type="ECO:0000313" key="5">
    <source>
        <dbReference type="EMBL" id="PIN27843.1"/>
    </source>
</evidence>
<evidence type="ECO:0000313" key="10">
    <source>
        <dbReference type="Proteomes" id="UP000228641"/>
    </source>
</evidence>
<dbReference type="EMBL" id="PENH01000002">
    <property type="protein sequence ID" value="PJI24217.1"/>
    <property type="molecule type" value="Genomic_DNA"/>
</dbReference>
<evidence type="ECO:0000313" key="15">
    <source>
        <dbReference type="Proteomes" id="UP000231201"/>
    </source>
</evidence>